<dbReference type="EC" id="1.3.99.7" evidence="1"/>
<evidence type="ECO:0000313" key="1">
    <source>
        <dbReference type="EMBL" id="CAA9411427.1"/>
    </source>
</evidence>
<organism evidence="1">
    <name type="scientific">uncultured Rubrobacteraceae bacterium</name>
    <dbReference type="NCBI Taxonomy" id="349277"/>
    <lineage>
        <taxon>Bacteria</taxon>
        <taxon>Bacillati</taxon>
        <taxon>Actinomycetota</taxon>
        <taxon>Rubrobacteria</taxon>
        <taxon>Rubrobacterales</taxon>
        <taxon>Rubrobacteraceae</taxon>
        <taxon>environmental samples</taxon>
    </lineage>
</organism>
<sequence>DSRRDPIPELRLLPLTRVPRGMAPLGYGDRLHLRGDRYHAVPHRRPRCNRHLRVRL</sequence>
<dbReference type="EMBL" id="CADCVB010000025">
    <property type="protein sequence ID" value="CAA9411427.1"/>
    <property type="molecule type" value="Genomic_DNA"/>
</dbReference>
<accession>A0A6J4PEB6</accession>
<dbReference type="GO" id="GO:0016491">
    <property type="term" value="F:oxidoreductase activity"/>
    <property type="evidence" value="ECO:0007669"/>
    <property type="project" value="UniProtKB-KW"/>
</dbReference>
<feature type="non-terminal residue" evidence="1">
    <location>
        <position position="1"/>
    </location>
</feature>
<name>A0A6J4PEB6_9ACTN</name>
<gene>
    <name evidence="1" type="ORF">AVDCRST_MAG78-414</name>
</gene>
<reference evidence="1" key="1">
    <citation type="submission" date="2020-02" db="EMBL/GenBank/DDBJ databases">
        <authorList>
            <person name="Meier V. D."/>
        </authorList>
    </citation>
    <scope>NUCLEOTIDE SEQUENCE</scope>
    <source>
        <strain evidence="1">AVDCRST_MAG78</strain>
    </source>
</reference>
<protein>
    <submittedName>
        <fullName evidence="1">Glutaryl-CoA dehydrogenase</fullName>
        <ecNumber evidence="1">1.3.99.7</ecNumber>
    </submittedName>
</protein>
<dbReference type="AlphaFoldDB" id="A0A6J4PEB6"/>
<feature type="non-terminal residue" evidence="1">
    <location>
        <position position="56"/>
    </location>
</feature>
<keyword evidence="1" id="KW-0560">Oxidoreductase</keyword>
<proteinExistence type="predicted"/>